<dbReference type="RefSeq" id="WP_311727378.1">
    <property type="nucleotide sequence ID" value="NZ_JAVRFD010000016.1"/>
</dbReference>
<sequence length="386" mass="38975">MGVGRRSVLVGAGAVVVTAVAVVGALGLGGGEDGPGSGGPDSGREGGTVRVTRGTLVDETEVDGTLDHGAEVPFQVRAEGTITWLPKPEKTVARGGTLLRVDERPVVLLYGDLPMYRELAVGEDADRPLRGLDVRQFESNLAALGYSGFTVDDTYSELTADAVKRWQKDLGRPRTGKVGIGDVAYVPGPIRVARTSGRVGGQATGDVLSYTSTSRVVTVEASAGDTGWAERGRQVTVELPGGRAVKGRVAEVGQDASPASQGAGSGAGAEGGDGGGAGSGSGGGAKSATVPVLIRIGDQKALGRLDSSPVTVRYVGRKRENVLTVPVAALVALAEGGHGLELADGDGSGGKKGGRFVAVETGLFANGKVEVSGSAVREGMKVRIPG</sequence>
<reference evidence="3" key="1">
    <citation type="submission" date="2024-05" db="EMBL/GenBank/DDBJ databases">
        <title>30 novel species of actinomycetes from the DSMZ collection.</title>
        <authorList>
            <person name="Nouioui I."/>
        </authorList>
    </citation>
    <scope>NUCLEOTIDE SEQUENCE</scope>
    <source>
        <strain evidence="3">DSM 41529</strain>
    </source>
</reference>
<evidence type="ECO:0000313" key="4">
    <source>
        <dbReference type="Proteomes" id="UP001180754"/>
    </source>
</evidence>
<feature type="region of interest" description="Disordered" evidence="1">
    <location>
        <begin position="248"/>
        <end position="284"/>
    </location>
</feature>
<feature type="domain" description="Peptidoglycan binding-like" evidence="2">
    <location>
        <begin position="131"/>
        <end position="179"/>
    </location>
</feature>
<dbReference type="InterPro" id="IPR036366">
    <property type="entry name" value="PGBDSf"/>
</dbReference>
<evidence type="ECO:0000259" key="2">
    <source>
        <dbReference type="Pfam" id="PF01471"/>
    </source>
</evidence>
<dbReference type="InterPro" id="IPR002477">
    <property type="entry name" value="Peptidoglycan-bd-like"/>
</dbReference>
<dbReference type="Pfam" id="PF01471">
    <property type="entry name" value="PG_binding_1"/>
    <property type="match status" value="1"/>
</dbReference>
<dbReference type="Gene3D" id="1.10.101.10">
    <property type="entry name" value="PGBD-like superfamily/PGBD"/>
    <property type="match status" value="1"/>
</dbReference>
<dbReference type="Proteomes" id="UP001180754">
    <property type="component" value="Unassembled WGS sequence"/>
</dbReference>
<dbReference type="InterPro" id="IPR036365">
    <property type="entry name" value="PGBD-like_sf"/>
</dbReference>
<accession>A0ABU2XLU0</accession>
<gene>
    <name evidence="3" type="ORF">RND15_29905</name>
</gene>
<proteinExistence type="predicted"/>
<name>A0ABU2XLU0_9ACTN</name>
<evidence type="ECO:0000256" key="1">
    <source>
        <dbReference type="SAM" id="MobiDB-lite"/>
    </source>
</evidence>
<feature type="compositionally biased region" description="Low complexity" evidence="1">
    <location>
        <begin position="253"/>
        <end position="262"/>
    </location>
</feature>
<comment type="caution">
    <text evidence="3">The sequence shown here is derived from an EMBL/GenBank/DDBJ whole genome shotgun (WGS) entry which is preliminary data.</text>
</comment>
<feature type="compositionally biased region" description="Gly residues" evidence="1">
    <location>
        <begin position="28"/>
        <end position="41"/>
    </location>
</feature>
<dbReference type="SUPFAM" id="SSF47090">
    <property type="entry name" value="PGBD-like"/>
    <property type="match status" value="1"/>
</dbReference>
<evidence type="ECO:0000313" key="3">
    <source>
        <dbReference type="EMBL" id="MDT0546889.1"/>
    </source>
</evidence>
<dbReference type="EMBL" id="JAVRFD010000016">
    <property type="protein sequence ID" value="MDT0546889.1"/>
    <property type="molecule type" value="Genomic_DNA"/>
</dbReference>
<feature type="region of interest" description="Disordered" evidence="1">
    <location>
        <begin position="28"/>
        <end position="51"/>
    </location>
</feature>
<protein>
    <submittedName>
        <fullName evidence="3">Peptidoglycan-binding domain-containing protein</fullName>
    </submittedName>
</protein>
<organism evidence="3 4">
    <name type="scientific">Streptomyces lonegramiae</name>
    <dbReference type="NCBI Taxonomy" id="3075524"/>
    <lineage>
        <taxon>Bacteria</taxon>
        <taxon>Bacillati</taxon>
        <taxon>Actinomycetota</taxon>
        <taxon>Actinomycetes</taxon>
        <taxon>Kitasatosporales</taxon>
        <taxon>Streptomycetaceae</taxon>
        <taxon>Streptomyces</taxon>
    </lineage>
</organism>
<feature type="compositionally biased region" description="Gly residues" evidence="1">
    <location>
        <begin position="263"/>
        <end position="284"/>
    </location>
</feature>
<keyword evidence="4" id="KW-1185">Reference proteome</keyword>